<sequence length="69" mass="8058">PRAHFRRTCRNDHDGVSVEQSFQWHTSKALFYLQYWPHSSVVAQLFICVFCCLCVQQTYLSACCCNAPR</sequence>
<name>A0A061S9B2_9CHLO</name>
<accession>A0A061S9B2</accession>
<feature type="non-terminal residue" evidence="1">
    <location>
        <position position="1"/>
    </location>
</feature>
<evidence type="ECO:0000313" key="1">
    <source>
        <dbReference type="EMBL" id="JAC79485.1"/>
    </source>
</evidence>
<dbReference type="EMBL" id="GBEZ01005872">
    <property type="protein sequence ID" value="JAC79485.1"/>
    <property type="molecule type" value="Transcribed_RNA"/>
</dbReference>
<feature type="non-terminal residue" evidence="1">
    <location>
        <position position="69"/>
    </location>
</feature>
<protein>
    <submittedName>
        <fullName evidence="1">Uncharacterized protein</fullName>
    </submittedName>
</protein>
<dbReference type="AlphaFoldDB" id="A0A061S9B2"/>
<reference evidence="1" key="1">
    <citation type="submission" date="2014-05" db="EMBL/GenBank/DDBJ databases">
        <title>The transcriptome of the halophilic microalga Tetraselmis sp. GSL018 isolated from the Great Salt Lake, Utah.</title>
        <authorList>
            <person name="Jinkerson R.E."/>
            <person name="D'Adamo S."/>
            <person name="Posewitz M.C."/>
        </authorList>
    </citation>
    <scope>NUCLEOTIDE SEQUENCE</scope>
    <source>
        <strain evidence="1">GSL018</strain>
    </source>
</reference>
<organism evidence="1">
    <name type="scientific">Tetraselmis sp. GSL018</name>
    <dbReference type="NCBI Taxonomy" id="582737"/>
    <lineage>
        <taxon>Eukaryota</taxon>
        <taxon>Viridiplantae</taxon>
        <taxon>Chlorophyta</taxon>
        <taxon>core chlorophytes</taxon>
        <taxon>Chlorodendrophyceae</taxon>
        <taxon>Chlorodendrales</taxon>
        <taxon>Chlorodendraceae</taxon>
        <taxon>Tetraselmis</taxon>
    </lineage>
</organism>
<gene>
    <name evidence="1" type="ORF">TSPGSL018_12600</name>
</gene>
<proteinExistence type="predicted"/>